<dbReference type="GeneID" id="25915041"/>
<accession>A0A0L0F8L8</accession>
<dbReference type="EMBL" id="KQ246345">
    <property type="protein sequence ID" value="KNC72901.1"/>
    <property type="molecule type" value="Genomic_DNA"/>
</dbReference>
<evidence type="ECO:0000313" key="2">
    <source>
        <dbReference type="Proteomes" id="UP000054560"/>
    </source>
</evidence>
<sequence>PSMAGDGNATSVSKNWLNDEVMAMFQWVPMRDLTTAEEMAVIKATHAHIDEAKVQKLVDFSHR</sequence>
<feature type="non-terminal residue" evidence="1">
    <location>
        <position position="1"/>
    </location>
</feature>
<dbReference type="Proteomes" id="UP000054560">
    <property type="component" value="Unassembled WGS sequence"/>
</dbReference>
<dbReference type="RefSeq" id="XP_014146803.1">
    <property type="nucleotide sequence ID" value="XM_014291328.1"/>
</dbReference>
<dbReference type="AlphaFoldDB" id="A0A0L0F8L8"/>
<organism evidence="1 2">
    <name type="scientific">Sphaeroforma arctica JP610</name>
    <dbReference type="NCBI Taxonomy" id="667725"/>
    <lineage>
        <taxon>Eukaryota</taxon>
        <taxon>Ichthyosporea</taxon>
        <taxon>Ichthyophonida</taxon>
        <taxon>Sphaeroforma</taxon>
    </lineage>
</organism>
<name>A0A0L0F8L8_9EUKA</name>
<proteinExistence type="predicted"/>
<reference evidence="1 2" key="1">
    <citation type="submission" date="2011-02" db="EMBL/GenBank/DDBJ databases">
        <title>The Genome Sequence of Sphaeroforma arctica JP610.</title>
        <authorList>
            <consortium name="The Broad Institute Genome Sequencing Platform"/>
            <person name="Russ C."/>
            <person name="Cuomo C."/>
            <person name="Young S.K."/>
            <person name="Zeng Q."/>
            <person name="Gargeya S."/>
            <person name="Alvarado L."/>
            <person name="Berlin A."/>
            <person name="Chapman S.B."/>
            <person name="Chen Z."/>
            <person name="Freedman E."/>
            <person name="Gellesch M."/>
            <person name="Goldberg J."/>
            <person name="Griggs A."/>
            <person name="Gujja S."/>
            <person name="Heilman E."/>
            <person name="Heiman D."/>
            <person name="Howarth C."/>
            <person name="Mehta T."/>
            <person name="Neiman D."/>
            <person name="Pearson M."/>
            <person name="Roberts A."/>
            <person name="Saif S."/>
            <person name="Shea T."/>
            <person name="Shenoy N."/>
            <person name="Sisk P."/>
            <person name="Stolte C."/>
            <person name="Sykes S."/>
            <person name="White J."/>
            <person name="Yandava C."/>
            <person name="Burger G."/>
            <person name="Gray M.W."/>
            <person name="Holland P.W.H."/>
            <person name="King N."/>
            <person name="Lang F.B.F."/>
            <person name="Roger A.J."/>
            <person name="Ruiz-Trillo I."/>
            <person name="Haas B."/>
            <person name="Nusbaum C."/>
            <person name="Birren B."/>
        </authorList>
    </citation>
    <scope>NUCLEOTIDE SEQUENCE [LARGE SCALE GENOMIC DNA]</scope>
    <source>
        <strain evidence="1 2">JP610</strain>
    </source>
</reference>
<gene>
    <name evidence="1" type="ORF">SARC_14537</name>
</gene>
<protein>
    <submittedName>
        <fullName evidence="1">Uncharacterized protein</fullName>
    </submittedName>
</protein>
<evidence type="ECO:0000313" key="1">
    <source>
        <dbReference type="EMBL" id="KNC72901.1"/>
    </source>
</evidence>
<keyword evidence="2" id="KW-1185">Reference proteome</keyword>